<reference evidence="3" key="1">
    <citation type="submission" date="2023-03" db="EMBL/GenBank/DDBJ databases">
        <title>Massive genome expansion in bonnet fungi (Mycena s.s.) driven by repeated elements and novel gene families across ecological guilds.</title>
        <authorList>
            <consortium name="Lawrence Berkeley National Laboratory"/>
            <person name="Harder C.B."/>
            <person name="Miyauchi S."/>
            <person name="Viragh M."/>
            <person name="Kuo A."/>
            <person name="Thoen E."/>
            <person name="Andreopoulos B."/>
            <person name="Lu D."/>
            <person name="Skrede I."/>
            <person name="Drula E."/>
            <person name="Henrissat B."/>
            <person name="Morin E."/>
            <person name="Kohler A."/>
            <person name="Barry K."/>
            <person name="LaButti K."/>
            <person name="Morin E."/>
            <person name="Salamov A."/>
            <person name="Lipzen A."/>
            <person name="Mereny Z."/>
            <person name="Hegedus B."/>
            <person name="Baldrian P."/>
            <person name="Stursova M."/>
            <person name="Weitz H."/>
            <person name="Taylor A."/>
            <person name="Grigoriev I.V."/>
            <person name="Nagy L.G."/>
            <person name="Martin F."/>
            <person name="Kauserud H."/>
        </authorList>
    </citation>
    <scope>NUCLEOTIDE SEQUENCE</scope>
    <source>
        <strain evidence="3">CBHHK067</strain>
    </source>
</reference>
<name>A0AAD7G2L7_MYCRO</name>
<evidence type="ECO:0000313" key="3">
    <source>
        <dbReference type="EMBL" id="KAJ7661173.1"/>
    </source>
</evidence>
<keyword evidence="3" id="KW-0378">Hydrolase</keyword>
<feature type="domain" description="SGNH hydrolase-type esterase" evidence="2">
    <location>
        <begin position="83"/>
        <end position="255"/>
    </location>
</feature>
<dbReference type="CDD" id="cd01833">
    <property type="entry name" value="XynB_like"/>
    <property type="match status" value="1"/>
</dbReference>
<dbReference type="GO" id="GO:0004622">
    <property type="term" value="F:phosphatidylcholine lysophospholipase activity"/>
    <property type="evidence" value="ECO:0007669"/>
    <property type="project" value="TreeGrafter"/>
</dbReference>
<accession>A0AAD7G2L7</accession>
<proteinExistence type="predicted"/>
<dbReference type="EMBL" id="JARKIE010000251">
    <property type="protein sequence ID" value="KAJ7661173.1"/>
    <property type="molecule type" value="Genomic_DNA"/>
</dbReference>
<dbReference type="Proteomes" id="UP001221757">
    <property type="component" value="Unassembled WGS sequence"/>
</dbReference>
<dbReference type="Pfam" id="PF13472">
    <property type="entry name" value="Lipase_GDSL_2"/>
    <property type="match status" value="1"/>
</dbReference>
<protein>
    <submittedName>
        <fullName evidence="3">SGNH hydrolase-type esterase domain-containing protein</fullName>
    </submittedName>
</protein>
<dbReference type="Gene3D" id="3.40.50.1110">
    <property type="entry name" value="SGNH hydrolase"/>
    <property type="match status" value="1"/>
</dbReference>
<feature type="signal peptide" evidence="1">
    <location>
        <begin position="1"/>
        <end position="20"/>
    </location>
</feature>
<evidence type="ECO:0000256" key="1">
    <source>
        <dbReference type="SAM" id="SignalP"/>
    </source>
</evidence>
<dbReference type="SUPFAM" id="SSF52266">
    <property type="entry name" value="SGNH hydrolase"/>
    <property type="match status" value="1"/>
</dbReference>
<comment type="caution">
    <text evidence="3">The sequence shown here is derived from an EMBL/GenBank/DDBJ whole genome shotgun (WGS) entry which is preliminary data.</text>
</comment>
<keyword evidence="4" id="KW-1185">Reference proteome</keyword>
<evidence type="ECO:0000313" key="4">
    <source>
        <dbReference type="Proteomes" id="UP001221757"/>
    </source>
</evidence>
<dbReference type="InterPro" id="IPR013830">
    <property type="entry name" value="SGNH_hydro"/>
</dbReference>
<dbReference type="PANTHER" id="PTHR30383">
    <property type="entry name" value="THIOESTERASE 1/PROTEASE 1/LYSOPHOSPHOLIPASE L1"/>
    <property type="match status" value="1"/>
</dbReference>
<gene>
    <name evidence="3" type="ORF">B0H17DRAFT_1259416</name>
</gene>
<dbReference type="InterPro" id="IPR051532">
    <property type="entry name" value="Ester_Hydrolysis_Enzymes"/>
</dbReference>
<dbReference type="InterPro" id="IPR036514">
    <property type="entry name" value="SGNH_hydro_sf"/>
</dbReference>
<dbReference type="AlphaFoldDB" id="A0AAD7G2L7"/>
<feature type="chain" id="PRO_5042095580" evidence="1">
    <location>
        <begin position="21"/>
        <end position="261"/>
    </location>
</feature>
<evidence type="ECO:0000259" key="2">
    <source>
        <dbReference type="Pfam" id="PF13472"/>
    </source>
</evidence>
<dbReference type="PANTHER" id="PTHR30383:SF5">
    <property type="entry name" value="SGNH HYDROLASE-TYPE ESTERASE DOMAIN-CONTAINING PROTEIN"/>
    <property type="match status" value="1"/>
</dbReference>
<organism evidence="3 4">
    <name type="scientific">Mycena rosella</name>
    <name type="common">Pink bonnet</name>
    <name type="synonym">Agaricus rosellus</name>
    <dbReference type="NCBI Taxonomy" id="1033263"/>
    <lineage>
        <taxon>Eukaryota</taxon>
        <taxon>Fungi</taxon>
        <taxon>Dikarya</taxon>
        <taxon>Basidiomycota</taxon>
        <taxon>Agaricomycotina</taxon>
        <taxon>Agaricomycetes</taxon>
        <taxon>Agaricomycetidae</taxon>
        <taxon>Agaricales</taxon>
        <taxon>Marasmiineae</taxon>
        <taxon>Mycenaceae</taxon>
        <taxon>Mycena</taxon>
    </lineage>
</organism>
<keyword evidence="1" id="KW-0732">Signal</keyword>
<sequence>MTRSTLLVLTLFLASALVQSPIFGQCGGQGWPGPFRQPVRRDRINAFSSDPGIHTDQHHTYDKYDHGHANQLHPNLNIHLLPLGDSITYGFTSSDGNGYRSILHDLLQTGNTLDFIGSTKSGTMLDNDNKGHIAAIIEQIAQSATNPLALPARPNVVLLMAGTNDLLDGLNSTAPAALSALLDTIFTTCPDAALLVATLTPLPSTPAGVVDAFNLVRAQMVQARQAAGQHILLASMASFTATDLIDGIHPTDAGYVKMANV</sequence>